<dbReference type="EMBL" id="NBCO01000033">
    <property type="protein sequence ID" value="ORC85781.1"/>
    <property type="molecule type" value="Genomic_DNA"/>
</dbReference>
<keyword evidence="2" id="KW-0732">Signal</keyword>
<reference evidence="3 4" key="1">
    <citation type="submission" date="2017-03" db="EMBL/GenBank/DDBJ databases">
        <title>An alternative strategy for trypanosome survival in the mammalian bloodstream revealed through genome and transcriptome analysis of the ubiquitous bovine parasite Trypanosoma (Megatrypanum) theileri.</title>
        <authorList>
            <person name="Kelly S."/>
            <person name="Ivens A."/>
            <person name="Mott A."/>
            <person name="O'Neill E."/>
            <person name="Emms D."/>
            <person name="Macleod O."/>
            <person name="Voorheis P."/>
            <person name="Matthews J."/>
            <person name="Matthews K."/>
            <person name="Carrington M."/>
        </authorList>
    </citation>
    <scope>NUCLEOTIDE SEQUENCE [LARGE SCALE GENOMIC DNA]</scope>
    <source>
        <strain evidence="3">Edinburgh</strain>
    </source>
</reference>
<protein>
    <submittedName>
        <fullName evidence="3">Uncharacterized protein</fullName>
    </submittedName>
</protein>
<feature type="compositionally biased region" description="Basic and acidic residues" evidence="1">
    <location>
        <begin position="313"/>
        <end position="405"/>
    </location>
</feature>
<organism evidence="3 4">
    <name type="scientific">Trypanosoma theileri</name>
    <dbReference type="NCBI Taxonomy" id="67003"/>
    <lineage>
        <taxon>Eukaryota</taxon>
        <taxon>Discoba</taxon>
        <taxon>Euglenozoa</taxon>
        <taxon>Kinetoplastea</taxon>
        <taxon>Metakinetoplastina</taxon>
        <taxon>Trypanosomatida</taxon>
        <taxon>Trypanosomatidae</taxon>
        <taxon>Trypanosoma</taxon>
    </lineage>
</organism>
<evidence type="ECO:0000313" key="4">
    <source>
        <dbReference type="Proteomes" id="UP000192257"/>
    </source>
</evidence>
<dbReference type="RefSeq" id="XP_028879847.1">
    <property type="nucleotide sequence ID" value="XM_029028994.1"/>
</dbReference>
<feature type="signal peptide" evidence="2">
    <location>
        <begin position="1"/>
        <end position="24"/>
    </location>
</feature>
<evidence type="ECO:0000256" key="1">
    <source>
        <dbReference type="SAM" id="MobiDB-lite"/>
    </source>
</evidence>
<feature type="chain" id="PRO_5012823424" evidence="2">
    <location>
        <begin position="25"/>
        <end position="438"/>
    </location>
</feature>
<gene>
    <name evidence="3" type="ORF">TM35_000332380</name>
</gene>
<accession>A0A1X0NMH7</accession>
<dbReference type="VEuPathDB" id="TriTrypDB:TM35_000332380"/>
<feature type="region of interest" description="Disordered" evidence="1">
    <location>
        <begin position="313"/>
        <end position="416"/>
    </location>
</feature>
<dbReference type="GeneID" id="39988774"/>
<sequence>MFIQLRRVVYLLVLLHYCVCLCVAQTNIDCSGEEKELGDAKRVMDTALKGPVDPEFKSSDTVLKEGKDLLSLWKREAEACEKKNIAIIYAVGNTTAIRYGVETDTRKQVAGVKKLKCNGEEVQEFKKGYAQMMSDYNDAMAKTENLTADVKTTRLQSRVYYENLLDVHKRYKDGLDWYNSTILEMKKKGCSADEGRMKVLADAGAKYDEIETVRKGLADLQVKSTVCALNTTVFTNIDMNAMFDEIKKLCPDDLDVKRVNATSKPEEIKVTERVKVEENVGSRVGRKQITETARKNFSYRMVAERPRRIEAERKAAGEERARKEAAERAEEARKAEEERRRIEEENARRAMEEEEARKKKDEEEKARQAAAQKAREEETKRIAAEKAKQAAKRVKEEEARQAAEKAKKKKDGSNGPSLVRRSILLLLLLTVLGSALVC</sequence>
<keyword evidence="4" id="KW-1185">Reference proteome</keyword>
<dbReference type="AlphaFoldDB" id="A0A1X0NMH7"/>
<proteinExistence type="predicted"/>
<comment type="caution">
    <text evidence="3">The sequence shown here is derived from an EMBL/GenBank/DDBJ whole genome shotgun (WGS) entry which is preliminary data.</text>
</comment>
<evidence type="ECO:0000313" key="3">
    <source>
        <dbReference type="EMBL" id="ORC85781.1"/>
    </source>
</evidence>
<evidence type="ECO:0000256" key="2">
    <source>
        <dbReference type="SAM" id="SignalP"/>
    </source>
</evidence>
<name>A0A1X0NMH7_9TRYP</name>
<dbReference type="Proteomes" id="UP000192257">
    <property type="component" value="Unassembled WGS sequence"/>
</dbReference>